<evidence type="ECO:0000313" key="15">
    <source>
        <dbReference type="Proteomes" id="UP000236165"/>
    </source>
</evidence>
<evidence type="ECO:0000313" key="11">
    <source>
        <dbReference type="EMBL" id="PJN72853.1"/>
    </source>
</evidence>
<reference evidence="11 15" key="2">
    <citation type="submission" date="2016-10" db="EMBL/GenBank/DDBJ databases">
        <title>Genome Sequence of Bacillus weihenstephanensis GM6LP.</title>
        <authorList>
            <person name="Poehlein A."/>
            <person name="Wemheuer F."/>
            <person name="Hollensteiner J."/>
            <person name="Wemheuer B."/>
        </authorList>
    </citation>
    <scope>NUCLEOTIDE SEQUENCE [LARGE SCALE GENOMIC DNA]</scope>
    <source>
        <strain evidence="11 15">GM6LP</strain>
    </source>
</reference>
<organism evidence="13 16">
    <name type="scientific">Bacillus mycoides</name>
    <dbReference type="NCBI Taxonomy" id="1405"/>
    <lineage>
        <taxon>Bacteria</taxon>
        <taxon>Bacillati</taxon>
        <taxon>Bacillota</taxon>
        <taxon>Bacilli</taxon>
        <taxon>Bacillales</taxon>
        <taxon>Bacillaceae</taxon>
        <taxon>Bacillus</taxon>
        <taxon>Bacillus cereus group</taxon>
    </lineage>
</organism>
<reference evidence="13 16" key="3">
    <citation type="submission" date="2019-10" db="EMBL/GenBank/DDBJ databases">
        <authorList>
            <person name="Karimi E."/>
        </authorList>
    </citation>
    <scope>NUCLEOTIDE SEQUENCE [LARGE SCALE GENOMIC DNA]</scope>
    <source>
        <strain evidence="13">Bacillus sp. 71</strain>
    </source>
</reference>
<evidence type="ECO:0000256" key="1">
    <source>
        <dbReference type="ARBA" id="ARBA00004236"/>
    </source>
</evidence>
<feature type="transmembrane region" description="Helical" evidence="7">
    <location>
        <begin position="178"/>
        <end position="201"/>
    </location>
</feature>
<keyword evidence="7" id="KW-1133">Transmembrane helix</keyword>
<dbReference type="Pfam" id="PF00672">
    <property type="entry name" value="HAMP"/>
    <property type="match status" value="1"/>
</dbReference>
<dbReference type="GeneID" id="66265401"/>
<evidence type="ECO:0000313" key="10">
    <source>
        <dbReference type="EMBL" id="EJR45649.1"/>
    </source>
</evidence>
<dbReference type="AlphaFoldDB" id="A0A0B5RY40"/>
<comment type="subcellular location">
    <subcellularLocation>
        <location evidence="1">Cell membrane</location>
    </subcellularLocation>
</comment>
<dbReference type="PROSITE" id="PS50885">
    <property type="entry name" value="HAMP"/>
    <property type="match status" value="1"/>
</dbReference>
<dbReference type="Proteomes" id="UP000006976">
    <property type="component" value="Unassembled WGS sequence"/>
</dbReference>
<dbReference type="RefSeq" id="WP_002129822.1">
    <property type="nucleotide sequence ID" value="NZ_CM125442.1"/>
</dbReference>
<dbReference type="KEGG" id="bmyo:BG05_986"/>
<dbReference type="Proteomes" id="UP000437562">
    <property type="component" value="Unassembled WGS sequence"/>
</dbReference>
<dbReference type="PROSITE" id="PS50111">
    <property type="entry name" value="CHEMOTAXIS_TRANSDUC_2"/>
    <property type="match status" value="1"/>
</dbReference>
<evidence type="ECO:0000313" key="17">
    <source>
        <dbReference type="Proteomes" id="UP000596196"/>
    </source>
</evidence>
<proteinExistence type="inferred from homology"/>
<dbReference type="EMBL" id="CABWMC010000004">
    <property type="protein sequence ID" value="VXB69139.1"/>
    <property type="molecule type" value="Genomic_DNA"/>
</dbReference>
<keyword evidence="7" id="KW-0812">Transmembrane</keyword>
<evidence type="ECO:0000313" key="14">
    <source>
        <dbReference type="Proteomes" id="UP000006976"/>
    </source>
</evidence>
<accession>A0A653SL15</accession>
<reference evidence="10 14" key="1">
    <citation type="submission" date="2012-04" db="EMBL/GenBank/DDBJ databases">
        <title>The Genome Sequence of Bacillus cereus VD078.</title>
        <authorList>
            <consortium name="The Broad Institute Genome Sequencing Platform"/>
            <consortium name="The Broad Institute Genome Sequencing Center for Infectious Disease"/>
            <person name="Feldgarden M."/>
            <person name="Van der Auwera G.A."/>
            <person name="Mahillon J."/>
            <person name="Duprez V."/>
            <person name="Timmery S."/>
            <person name="Mattelet C."/>
            <person name="Dierick K."/>
            <person name="Sun M."/>
            <person name="Yu Z."/>
            <person name="Zhu L."/>
            <person name="Hu X."/>
            <person name="Shank E.B."/>
            <person name="Swiecicka I."/>
            <person name="Hansen B.M."/>
            <person name="Andrup L."/>
            <person name="Young S.K."/>
            <person name="Zeng Q."/>
            <person name="Gargeya S."/>
            <person name="Fitzgerald M."/>
            <person name="Haas B."/>
            <person name="Abouelleil A."/>
            <person name="Alvarado L."/>
            <person name="Arachchi H.M."/>
            <person name="Berlin A."/>
            <person name="Chapman S.B."/>
            <person name="Goldberg J."/>
            <person name="Griggs A."/>
            <person name="Gujja S."/>
            <person name="Hansen M."/>
            <person name="Howarth C."/>
            <person name="Imamovic A."/>
            <person name="Larimer J."/>
            <person name="McCowen C."/>
            <person name="Montmayeur A."/>
            <person name="Murphy C."/>
            <person name="Neiman D."/>
            <person name="Pearson M."/>
            <person name="Priest M."/>
            <person name="Roberts A."/>
            <person name="Saif S."/>
            <person name="Shea T."/>
            <person name="Sisk P."/>
            <person name="Sykes S."/>
            <person name="Wortman J."/>
            <person name="Nusbaum C."/>
            <person name="Birren B."/>
        </authorList>
    </citation>
    <scope>NUCLEOTIDE SEQUENCE [LARGE SCALE GENOMIC DNA]</scope>
    <source>
        <strain evidence="10 14">VD078</strain>
    </source>
</reference>
<dbReference type="InterPro" id="IPR004089">
    <property type="entry name" value="MCPsignal_dom"/>
</dbReference>
<dbReference type="SMART" id="SM00304">
    <property type="entry name" value="HAMP"/>
    <property type="match status" value="2"/>
</dbReference>
<accession>A0A0B5RY40</accession>
<dbReference type="Gene3D" id="6.10.340.10">
    <property type="match status" value="1"/>
</dbReference>
<reference evidence="12 17" key="4">
    <citation type="submission" date="2020-12" db="EMBL/GenBank/DDBJ databases">
        <title>FDA dAtabase for Regulatory Grade micrObial Sequences (FDA-ARGOS): Supporting development and validation of Infectious Disease Dx tests.</title>
        <authorList>
            <person name="Nelson B."/>
            <person name="Plummer A."/>
            <person name="Tallon L."/>
            <person name="Sadzewicz L."/>
            <person name="Zhao X."/>
            <person name="Boylan J."/>
            <person name="Ott S."/>
            <person name="Bowen H."/>
            <person name="Vavikolanu K."/>
            <person name="Mehta A."/>
            <person name="Aluvathingal J."/>
            <person name="Nadendla S."/>
            <person name="Myers T."/>
            <person name="Yan Y."/>
            <person name="Sichtig H."/>
        </authorList>
    </citation>
    <scope>NUCLEOTIDE SEQUENCE [LARGE SCALE GENOMIC DNA]</scope>
    <source>
        <strain evidence="12 17">FDAARGOS_924</strain>
    </source>
</reference>
<evidence type="ECO:0000256" key="7">
    <source>
        <dbReference type="SAM" id="Phobius"/>
    </source>
</evidence>
<gene>
    <name evidence="11" type="primary">yoaH</name>
    <name evidence="13" type="ORF">BACI71_120154</name>
    <name evidence="11" type="ORF">BACWE_03330</name>
    <name evidence="12" type="ORF">I6G81_25225</name>
    <name evidence="10" type="ORF">III_00487</name>
</gene>
<evidence type="ECO:0000256" key="6">
    <source>
        <dbReference type="PROSITE-ProRule" id="PRU00284"/>
    </source>
</evidence>
<dbReference type="GO" id="GO:0007165">
    <property type="term" value="P:signal transduction"/>
    <property type="evidence" value="ECO:0007669"/>
    <property type="project" value="UniProtKB-KW"/>
</dbReference>
<dbReference type="InterPro" id="IPR003660">
    <property type="entry name" value="HAMP_dom"/>
</dbReference>
<evidence type="ECO:0000256" key="4">
    <source>
        <dbReference type="ARBA" id="ARBA00023224"/>
    </source>
</evidence>
<dbReference type="SMART" id="SM00283">
    <property type="entry name" value="MA"/>
    <property type="match status" value="1"/>
</dbReference>
<keyword evidence="4 6" id="KW-0807">Transducer</keyword>
<name>A0A0B5RY40_BACMY</name>
<dbReference type="Proteomes" id="UP000596196">
    <property type="component" value="Chromosome"/>
</dbReference>
<evidence type="ECO:0000313" key="12">
    <source>
        <dbReference type="EMBL" id="QQA15638.1"/>
    </source>
</evidence>
<dbReference type="PANTHER" id="PTHR32089:SF112">
    <property type="entry name" value="LYSOZYME-LIKE PROTEIN-RELATED"/>
    <property type="match status" value="1"/>
</dbReference>
<dbReference type="CDD" id="cd11386">
    <property type="entry name" value="MCP_signal"/>
    <property type="match status" value="1"/>
</dbReference>
<dbReference type="EMBL" id="MKZQ01000004">
    <property type="protein sequence ID" value="PJN72853.1"/>
    <property type="molecule type" value="Genomic_DNA"/>
</dbReference>
<keyword evidence="3 7" id="KW-0472">Membrane</keyword>
<dbReference type="GO" id="GO:0005886">
    <property type="term" value="C:plasma membrane"/>
    <property type="evidence" value="ECO:0007669"/>
    <property type="project" value="UniProtKB-SubCell"/>
</dbReference>
<dbReference type="EMBL" id="AHEV01000003">
    <property type="protein sequence ID" value="EJR45649.1"/>
    <property type="molecule type" value="Genomic_DNA"/>
</dbReference>
<evidence type="ECO:0000256" key="5">
    <source>
        <dbReference type="ARBA" id="ARBA00029447"/>
    </source>
</evidence>
<dbReference type="Gene3D" id="1.10.287.950">
    <property type="entry name" value="Methyl-accepting chemotaxis protein"/>
    <property type="match status" value="1"/>
</dbReference>
<evidence type="ECO:0000259" key="8">
    <source>
        <dbReference type="PROSITE" id="PS50111"/>
    </source>
</evidence>
<protein>
    <submittedName>
        <fullName evidence="12">HAMP domain-containing protein</fullName>
    </submittedName>
    <submittedName>
        <fullName evidence="11 13">Methyl-accepting chemotaxis protein</fullName>
    </submittedName>
</protein>
<dbReference type="FunFam" id="1.10.287.950:FF:000001">
    <property type="entry name" value="Methyl-accepting chemotaxis sensory transducer"/>
    <property type="match status" value="1"/>
</dbReference>
<dbReference type="EMBL" id="CP065877">
    <property type="protein sequence ID" value="QQA15638.1"/>
    <property type="molecule type" value="Genomic_DNA"/>
</dbReference>
<keyword evidence="2" id="KW-1003">Cell membrane</keyword>
<comment type="similarity">
    <text evidence="5">Belongs to the methyl-accepting chemotaxis (MCP) protein family.</text>
</comment>
<dbReference type="PANTHER" id="PTHR32089">
    <property type="entry name" value="METHYL-ACCEPTING CHEMOTAXIS PROTEIN MCPB"/>
    <property type="match status" value="1"/>
</dbReference>
<dbReference type="GO" id="GO:0006935">
    <property type="term" value="P:chemotaxis"/>
    <property type="evidence" value="ECO:0007669"/>
    <property type="project" value="UniProtKB-ARBA"/>
</dbReference>
<evidence type="ECO:0000256" key="2">
    <source>
        <dbReference type="ARBA" id="ARBA00022475"/>
    </source>
</evidence>
<dbReference type="CDD" id="cd06225">
    <property type="entry name" value="HAMP"/>
    <property type="match status" value="1"/>
</dbReference>
<dbReference type="SUPFAM" id="SSF58104">
    <property type="entry name" value="Methyl-accepting chemotaxis protein (MCP) signaling domain"/>
    <property type="match status" value="1"/>
</dbReference>
<keyword evidence="17" id="KW-1185">Reference proteome</keyword>
<sequence length="564" mass="61857">MKYVSIRKKLLFTLLSISSLFSIALIVILSFAMNQASEIETLKNDVSKRATILKERGDWFQAQVAGLQEYLLSHDQKGLDKFNREGKKLADTREKVTSDKKLPEGMKEAILMGAKWRSVVDNEVLPLAREGKWDEASKIALAQTDYVNDLLSRFTKYANEENDKRDVLIADVESSSSLIQYIIFFSLITCTLTSILLAWWFSGKLVKPIRQIDAKLKELASQDGDLTARLHVTSKDEIGDIANSFNQMLANLQRIIKQVQQTSTSVKEASENVFIETTASMENTAKTKETMNALEHNIRSQVSSIEESSTAMDDMATSVQRIAQAASSAASLAVTTSEKADDGNKVIEKSITQMHTINEAVNATSQVVERLITHTNHIDTALQSISNIAEQTNLLALNASIEAARAGEHGKGFAVVADEVRKLAEQSQLAANDINHLLHQIQADTKIANDMMTQGQSEASEGITVIRTAGSSFSEIVNHINNFSTQIQEMSATAEEMAASSEEMNAALNNIASISNEVAAETSKTATSAGDQVNKMSVVAKKSSEMKTIVQELEVLVSHFKTNS</sequence>
<accession>J8FQ74</accession>
<evidence type="ECO:0000259" key="9">
    <source>
        <dbReference type="PROSITE" id="PS50885"/>
    </source>
</evidence>
<feature type="domain" description="Methyl-accepting transducer" evidence="8">
    <location>
        <begin position="276"/>
        <end position="512"/>
    </location>
</feature>
<evidence type="ECO:0000313" key="13">
    <source>
        <dbReference type="EMBL" id="VXB69139.1"/>
    </source>
</evidence>
<evidence type="ECO:0000256" key="3">
    <source>
        <dbReference type="ARBA" id="ARBA00023136"/>
    </source>
</evidence>
<dbReference type="Proteomes" id="UP000236165">
    <property type="component" value="Unassembled WGS sequence"/>
</dbReference>
<dbReference type="OMA" id="AYSHYDE"/>
<feature type="domain" description="HAMP" evidence="9">
    <location>
        <begin position="203"/>
        <end position="257"/>
    </location>
</feature>
<evidence type="ECO:0000313" key="16">
    <source>
        <dbReference type="Proteomes" id="UP000437562"/>
    </source>
</evidence>
<dbReference type="Pfam" id="PF00015">
    <property type="entry name" value="MCPsignal"/>
    <property type="match status" value="1"/>
</dbReference>